<dbReference type="EMBL" id="JAUHHV010000001">
    <property type="protein sequence ID" value="KAK1436811.1"/>
    <property type="molecule type" value="Genomic_DNA"/>
</dbReference>
<keyword evidence="12 17" id="KW-0067">ATP-binding</keyword>
<dbReference type="Proteomes" id="UP001229421">
    <property type="component" value="Unassembled WGS sequence"/>
</dbReference>
<evidence type="ECO:0000256" key="10">
    <source>
        <dbReference type="ARBA" id="ARBA00022741"/>
    </source>
</evidence>
<protein>
    <recommendedName>
        <fullName evidence="3">non-specific serine/threonine protein kinase</fullName>
        <ecNumber evidence="3">2.7.11.1</ecNumber>
    </recommendedName>
</protein>
<name>A0AAD8LD26_TARER</name>
<feature type="domain" description="Protein kinase" evidence="18">
    <location>
        <begin position="385"/>
        <end position="660"/>
    </location>
</feature>
<dbReference type="PROSITE" id="PS00108">
    <property type="entry name" value="PROTEIN_KINASE_ST"/>
    <property type="match status" value="1"/>
</dbReference>
<dbReference type="GO" id="GO:0005524">
    <property type="term" value="F:ATP binding"/>
    <property type="evidence" value="ECO:0007669"/>
    <property type="project" value="UniProtKB-UniRule"/>
</dbReference>
<dbReference type="InterPro" id="IPR017441">
    <property type="entry name" value="Protein_kinase_ATP_BS"/>
</dbReference>
<dbReference type="EC" id="2.7.11.1" evidence="3"/>
<keyword evidence="11" id="KW-0418">Kinase</keyword>
<dbReference type="InterPro" id="IPR001245">
    <property type="entry name" value="Ser-Thr/Tyr_kinase_cat_dom"/>
</dbReference>
<evidence type="ECO:0000256" key="14">
    <source>
        <dbReference type="ARBA" id="ARBA00023136"/>
    </source>
</evidence>
<proteinExistence type="predicted"/>
<keyword evidence="14" id="KW-0472">Membrane</keyword>
<dbReference type="InterPro" id="IPR000719">
    <property type="entry name" value="Prot_kinase_dom"/>
</dbReference>
<feature type="domain" description="Protein kinase" evidence="18">
    <location>
        <begin position="39"/>
        <end position="318"/>
    </location>
</feature>
<evidence type="ECO:0000313" key="20">
    <source>
        <dbReference type="Proteomes" id="UP001229421"/>
    </source>
</evidence>
<reference evidence="19" key="1">
    <citation type="journal article" date="2023" name="bioRxiv">
        <title>Improved chromosome-level genome assembly for marigold (Tagetes erecta).</title>
        <authorList>
            <person name="Jiang F."/>
            <person name="Yuan L."/>
            <person name="Wang S."/>
            <person name="Wang H."/>
            <person name="Xu D."/>
            <person name="Wang A."/>
            <person name="Fan W."/>
        </authorList>
    </citation>
    <scope>NUCLEOTIDE SEQUENCE</scope>
    <source>
        <strain evidence="19">WSJ</strain>
        <tissue evidence="19">Leaf</tissue>
    </source>
</reference>
<evidence type="ECO:0000313" key="19">
    <source>
        <dbReference type="EMBL" id="KAK1436811.1"/>
    </source>
</evidence>
<dbReference type="FunFam" id="1.10.510.10:FF:000129">
    <property type="entry name" value="cysteine-rich receptor-like protein kinase 10"/>
    <property type="match status" value="1"/>
</dbReference>
<evidence type="ECO:0000259" key="18">
    <source>
        <dbReference type="PROSITE" id="PS50011"/>
    </source>
</evidence>
<keyword evidence="4" id="KW-1003">Cell membrane</keyword>
<keyword evidence="9" id="KW-0677">Repeat</keyword>
<evidence type="ECO:0000256" key="2">
    <source>
        <dbReference type="ARBA" id="ARBA00004236"/>
    </source>
</evidence>
<keyword evidence="15" id="KW-0675">Receptor</keyword>
<keyword evidence="8" id="KW-0732">Signal</keyword>
<keyword evidence="20" id="KW-1185">Reference proteome</keyword>
<feature type="binding site" evidence="17">
    <location>
        <position position="750"/>
    </location>
    <ligand>
        <name>ATP</name>
        <dbReference type="ChEBI" id="CHEBI:30616"/>
    </ligand>
</feature>
<evidence type="ECO:0000256" key="17">
    <source>
        <dbReference type="PROSITE-ProRule" id="PRU10141"/>
    </source>
</evidence>
<evidence type="ECO:0000256" key="15">
    <source>
        <dbReference type="ARBA" id="ARBA00023170"/>
    </source>
</evidence>
<sequence>MFPASTECEPSTSSSSSIQWSQPFRHIEFPEILSATYDFDESLVIGKGGFGKVYRGNILIGDTLVVAAIKRLDPESSQGPDEFWAEVETLSLVRHHNIVPLIGYCIHEQEKILVYEYMSNGTLDDHLHKGGITLSWLQRLKICVGAAHGLRYLHNDVGVDSGIIHRDFKSSNILLHETWTAKITDFGLSKTCPTNQPSTHVSTIVKGTYGYFDPSYYQTGKLTRKSDVYAFGVVLLEVLCRRRAVEKLPDEEWRSLATWAQDSIKEGNLKQIIDSDIRGEISPKCLKEFVRITERCLQENPEKRPTMAGVVVTLESVLALQEKFNKSLQPTGTRTIFGRMVDMLPFSSNGENYVEGDSNLSHSSPSVKEFKFDDLKQATENFSSVLMLDKYGSGKLFLGWVQKNTLAPSIQGAGIAIAVKWSNQESSKERAEWLAQVNILGQLVHPNIVRLLGCCKDIHRQFLVYERMPTEDFDCFSYSGGKPLSTRLSIMIRILRGMTYLHSRNINTRGLIDCILIDEDFNVKLWDFGLKKYRFGTRESLGSKRNSGTLDDAAQKHIITGEHLSMKTDIYDFGCLLLESISPRSAWRWDGRPKTHQEFMAGVRSSDRINVKDIVDSHPQDNYPLQSASDCVALAIRCTATAPKDRPSSKKVLERLEQIYDQSLQITSTLLNNSNGNNMFPEMKEVQADSQSPRPNLKVFKFSDLEKATRNFRLDLLLGEGGFGKVFLGWVEQKTLAPSKQGVGIAVAVKRLSQESMQGHDEWLAEVKYLGQLIHPNIIRLLGYCKDESERLLVYEHMPNNSFDRFLFTGTTEQLSWERRLLIMIGVARGLTYLHSRNVIRYDSKASDILLDKDFNAKLGDFGLVRYGPDTGDTHVSTRVMGTYGYAAPEYIATGHLTMKCDIYGFGVTLMESITGRKTLDLNRPKEEQNLVEWASRIESNRRNLIKKIMDPHLENYPVEGASKCFALALRCVAKSPKDRPSSEEVLQSLEQIYALNQ</sequence>
<evidence type="ECO:0000256" key="7">
    <source>
        <dbReference type="ARBA" id="ARBA00022692"/>
    </source>
</evidence>
<dbReference type="SUPFAM" id="SSF56112">
    <property type="entry name" value="Protein kinase-like (PK-like)"/>
    <property type="match status" value="3"/>
</dbReference>
<keyword evidence="6" id="KW-0808">Transferase</keyword>
<comment type="caution">
    <text evidence="19">The sequence shown here is derived from an EMBL/GenBank/DDBJ whole genome shotgun (WGS) entry which is preliminary data.</text>
</comment>
<evidence type="ECO:0000256" key="6">
    <source>
        <dbReference type="ARBA" id="ARBA00022679"/>
    </source>
</evidence>
<dbReference type="PROSITE" id="PS00107">
    <property type="entry name" value="PROTEIN_KINASE_ATP"/>
    <property type="match status" value="2"/>
</dbReference>
<dbReference type="InterPro" id="IPR050823">
    <property type="entry name" value="Plant_Ser_Thr_Prot_Kinase"/>
</dbReference>
<evidence type="ECO:0000256" key="8">
    <source>
        <dbReference type="ARBA" id="ARBA00022729"/>
    </source>
</evidence>
<evidence type="ECO:0000256" key="9">
    <source>
        <dbReference type="ARBA" id="ARBA00022737"/>
    </source>
</evidence>
<dbReference type="GO" id="GO:0004674">
    <property type="term" value="F:protein serine/threonine kinase activity"/>
    <property type="evidence" value="ECO:0007669"/>
    <property type="project" value="UniProtKB-KW"/>
</dbReference>
<dbReference type="Pfam" id="PF00069">
    <property type="entry name" value="Pkinase"/>
    <property type="match status" value="1"/>
</dbReference>
<dbReference type="Gene3D" id="3.30.200.20">
    <property type="entry name" value="Phosphorylase Kinase, domain 1"/>
    <property type="match status" value="3"/>
</dbReference>
<evidence type="ECO:0000256" key="13">
    <source>
        <dbReference type="ARBA" id="ARBA00022989"/>
    </source>
</evidence>
<dbReference type="AlphaFoldDB" id="A0AAD8LD26"/>
<evidence type="ECO:0000256" key="11">
    <source>
        <dbReference type="ARBA" id="ARBA00022777"/>
    </source>
</evidence>
<accession>A0AAD8LD26</accession>
<dbReference type="Pfam" id="PF07714">
    <property type="entry name" value="PK_Tyr_Ser-Thr"/>
    <property type="match status" value="2"/>
</dbReference>
<keyword evidence="7" id="KW-0812">Transmembrane</keyword>
<dbReference type="FunFam" id="3.30.200.20:FF:000039">
    <property type="entry name" value="receptor-like protein kinase FERONIA"/>
    <property type="match status" value="1"/>
</dbReference>
<evidence type="ECO:0000256" key="4">
    <source>
        <dbReference type="ARBA" id="ARBA00022475"/>
    </source>
</evidence>
<comment type="subcellular location">
    <subcellularLocation>
        <location evidence="2">Cell membrane</location>
    </subcellularLocation>
    <subcellularLocation>
        <location evidence="1">Membrane</location>
        <topology evidence="1">Single-pass membrane protein</topology>
    </subcellularLocation>
</comment>
<evidence type="ECO:0000256" key="1">
    <source>
        <dbReference type="ARBA" id="ARBA00004167"/>
    </source>
</evidence>
<evidence type="ECO:0000256" key="16">
    <source>
        <dbReference type="ARBA" id="ARBA00023180"/>
    </source>
</evidence>
<dbReference type="GO" id="GO:0006950">
    <property type="term" value="P:response to stress"/>
    <property type="evidence" value="ECO:0007669"/>
    <property type="project" value="UniProtKB-ARBA"/>
</dbReference>
<dbReference type="PANTHER" id="PTHR45621">
    <property type="entry name" value="OS01G0588500 PROTEIN-RELATED"/>
    <property type="match status" value="1"/>
</dbReference>
<dbReference type="InterPro" id="IPR011009">
    <property type="entry name" value="Kinase-like_dom_sf"/>
</dbReference>
<dbReference type="Gene3D" id="1.10.510.10">
    <property type="entry name" value="Transferase(Phosphotransferase) domain 1"/>
    <property type="match status" value="3"/>
</dbReference>
<keyword evidence="5" id="KW-0723">Serine/threonine-protein kinase</keyword>
<organism evidence="19 20">
    <name type="scientific">Tagetes erecta</name>
    <name type="common">African marigold</name>
    <dbReference type="NCBI Taxonomy" id="13708"/>
    <lineage>
        <taxon>Eukaryota</taxon>
        <taxon>Viridiplantae</taxon>
        <taxon>Streptophyta</taxon>
        <taxon>Embryophyta</taxon>
        <taxon>Tracheophyta</taxon>
        <taxon>Spermatophyta</taxon>
        <taxon>Magnoliopsida</taxon>
        <taxon>eudicotyledons</taxon>
        <taxon>Gunneridae</taxon>
        <taxon>Pentapetalae</taxon>
        <taxon>asterids</taxon>
        <taxon>campanulids</taxon>
        <taxon>Asterales</taxon>
        <taxon>Asteraceae</taxon>
        <taxon>Asteroideae</taxon>
        <taxon>Heliantheae alliance</taxon>
        <taxon>Tageteae</taxon>
        <taxon>Tagetes</taxon>
    </lineage>
</organism>
<dbReference type="GO" id="GO:0005886">
    <property type="term" value="C:plasma membrane"/>
    <property type="evidence" value="ECO:0007669"/>
    <property type="project" value="UniProtKB-SubCell"/>
</dbReference>
<evidence type="ECO:0000256" key="12">
    <source>
        <dbReference type="ARBA" id="ARBA00022840"/>
    </source>
</evidence>
<dbReference type="FunFam" id="1.10.510.10:FF:000084">
    <property type="entry name" value="Wall-associated receptor kinase 2"/>
    <property type="match status" value="1"/>
</dbReference>
<gene>
    <name evidence="19" type="ORF">QVD17_02595</name>
</gene>
<feature type="binding site" evidence="17">
    <location>
        <position position="70"/>
    </location>
    <ligand>
        <name>ATP</name>
        <dbReference type="ChEBI" id="CHEBI:30616"/>
    </ligand>
</feature>
<dbReference type="CDD" id="cd14066">
    <property type="entry name" value="STKc_IRAK"/>
    <property type="match status" value="1"/>
</dbReference>
<dbReference type="PROSITE" id="PS50011">
    <property type="entry name" value="PROTEIN_KINASE_DOM"/>
    <property type="match status" value="3"/>
</dbReference>
<evidence type="ECO:0000256" key="5">
    <source>
        <dbReference type="ARBA" id="ARBA00022527"/>
    </source>
</evidence>
<keyword evidence="16" id="KW-0325">Glycoprotein</keyword>
<keyword evidence="13" id="KW-1133">Transmembrane helix</keyword>
<keyword evidence="10 17" id="KW-0547">Nucleotide-binding</keyword>
<dbReference type="InterPro" id="IPR008271">
    <property type="entry name" value="Ser/Thr_kinase_AS"/>
</dbReference>
<feature type="domain" description="Protein kinase" evidence="18">
    <location>
        <begin position="712"/>
        <end position="995"/>
    </location>
</feature>
<evidence type="ECO:0000256" key="3">
    <source>
        <dbReference type="ARBA" id="ARBA00012513"/>
    </source>
</evidence>
<dbReference type="FunFam" id="3.30.200.20:FF:000228">
    <property type="entry name" value="Serine/threonine-protein kinase BIK1"/>
    <property type="match status" value="1"/>
</dbReference>